<comment type="caution">
    <text evidence="2">The sequence shown here is derived from an EMBL/GenBank/DDBJ whole genome shotgun (WGS) entry which is preliminary data.</text>
</comment>
<evidence type="ECO:0000313" key="2">
    <source>
        <dbReference type="EMBL" id="KAG0010364.1"/>
    </source>
</evidence>
<feature type="non-terminal residue" evidence="2">
    <location>
        <position position="493"/>
    </location>
</feature>
<dbReference type="EMBL" id="JAAAID010001356">
    <property type="protein sequence ID" value="KAG0010364.1"/>
    <property type="molecule type" value="Genomic_DNA"/>
</dbReference>
<evidence type="ECO:0000313" key="3">
    <source>
        <dbReference type="Proteomes" id="UP000703661"/>
    </source>
</evidence>
<reference evidence="2" key="1">
    <citation type="journal article" date="2020" name="Fungal Divers.">
        <title>Resolving the Mortierellaceae phylogeny through synthesis of multi-gene phylogenetics and phylogenomics.</title>
        <authorList>
            <person name="Vandepol N."/>
            <person name="Liber J."/>
            <person name="Desiro A."/>
            <person name="Na H."/>
            <person name="Kennedy M."/>
            <person name="Barry K."/>
            <person name="Grigoriev I.V."/>
            <person name="Miller A.N."/>
            <person name="O'Donnell K."/>
            <person name="Stajich J.E."/>
            <person name="Bonito G."/>
        </authorList>
    </citation>
    <scope>NUCLEOTIDE SEQUENCE</scope>
    <source>
        <strain evidence="2">NRRL 2769</strain>
    </source>
</reference>
<name>A0A9P6MQM8_9FUNG</name>
<proteinExistence type="predicted"/>
<dbReference type="Proteomes" id="UP000703661">
    <property type="component" value="Unassembled WGS sequence"/>
</dbReference>
<feature type="region of interest" description="Disordered" evidence="1">
    <location>
        <begin position="128"/>
        <end position="155"/>
    </location>
</feature>
<evidence type="ECO:0000256" key="1">
    <source>
        <dbReference type="SAM" id="MobiDB-lite"/>
    </source>
</evidence>
<organism evidence="2 3">
    <name type="scientific">Entomortierella chlamydospora</name>
    <dbReference type="NCBI Taxonomy" id="101097"/>
    <lineage>
        <taxon>Eukaryota</taxon>
        <taxon>Fungi</taxon>
        <taxon>Fungi incertae sedis</taxon>
        <taxon>Mucoromycota</taxon>
        <taxon>Mortierellomycotina</taxon>
        <taxon>Mortierellomycetes</taxon>
        <taxon>Mortierellales</taxon>
        <taxon>Mortierellaceae</taxon>
        <taxon>Entomortierella</taxon>
    </lineage>
</organism>
<feature type="compositionally biased region" description="Basic and acidic residues" evidence="1">
    <location>
        <begin position="128"/>
        <end position="138"/>
    </location>
</feature>
<gene>
    <name evidence="2" type="ORF">BGZ80_001548</name>
</gene>
<feature type="compositionally biased region" description="Polar residues" evidence="1">
    <location>
        <begin position="482"/>
        <end position="493"/>
    </location>
</feature>
<feature type="compositionally biased region" description="Basic and acidic residues" evidence="1">
    <location>
        <begin position="468"/>
        <end position="481"/>
    </location>
</feature>
<feature type="compositionally biased region" description="Acidic residues" evidence="1">
    <location>
        <begin position="446"/>
        <end position="467"/>
    </location>
</feature>
<feature type="region of interest" description="Disordered" evidence="1">
    <location>
        <begin position="446"/>
        <end position="493"/>
    </location>
</feature>
<sequence length="493" mass="56967">MSKSKTKATWCYALRNLYTKAYFESCDNPQNFRYKDFLLWSKNQQMSKTKAQQEWSIARKFLARSRIQSLKEAAARLNDDWKSGLDAEFEKDFFLEQQSQRKFEKRRREVHDLIDDVMNKRRRKDYESEKAALDKELQNDEDGVYSDDNESDNEIDLREGEGDLTLGYHTPPSKQDQAYHDEIPSAEDSEATFHYQDDTSSFKLSAEDQALYNEAASWFKSMIGRDTESAIRKLREERFREPWVHDLLYDRLKIFRTGLSAQTDENTYTSFWVAPDFVALQTGIPGLISKGFVNENHFTPSAWRRALSRGKPFAKGTNVDAYYFARDNHVDVIFENIGSPTCTNHGKHDDDKKKCYRNAADALLNRFYNSSGSFEIAKDYRIIIVVVFGHDVTIYTASIKDSNEYNVSKIFQGTYHFSKDVYLAKLLVHLKFCLTIKTIMEMNVDVEDESDSEGESEDNSGDDEEGGKDDVGVDQEVKTSTDMDTVSTIISRN</sequence>
<feature type="compositionally biased region" description="Acidic residues" evidence="1">
    <location>
        <begin position="139"/>
        <end position="154"/>
    </location>
</feature>
<dbReference type="AlphaFoldDB" id="A0A9P6MQM8"/>
<protein>
    <submittedName>
        <fullName evidence="2">Uncharacterized protein</fullName>
    </submittedName>
</protein>
<accession>A0A9P6MQM8</accession>
<keyword evidence="3" id="KW-1185">Reference proteome</keyword>